<keyword evidence="3 8" id="KW-0547">Nucleotide-binding</keyword>
<dbReference type="AlphaFoldDB" id="A0A9D9I5X0"/>
<dbReference type="Pfam" id="PF02224">
    <property type="entry name" value="Cytidylate_kin"/>
    <property type="match status" value="1"/>
</dbReference>
<dbReference type="Gene3D" id="3.40.50.300">
    <property type="entry name" value="P-loop containing nucleotide triphosphate hydrolases"/>
    <property type="match status" value="1"/>
</dbReference>
<dbReference type="GO" id="GO:0005524">
    <property type="term" value="F:ATP binding"/>
    <property type="evidence" value="ECO:0007669"/>
    <property type="project" value="UniProtKB-UniRule"/>
</dbReference>
<protein>
    <recommendedName>
        <fullName evidence="8">Cytidylate kinase</fullName>
        <shortName evidence="8">CK</shortName>
        <ecNumber evidence="8">2.7.4.25</ecNumber>
    </recommendedName>
    <alternativeName>
        <fullName evidence="8">Cytidine monophosphate kinase</fullName>
        <shortName evidence="8">CMP kinase</shortName>
    </alternativeName>
</protein>
<dbReference type="HAMAP" id="MF_00238">
    <property type="entry name" value="Cytidyl_kinase_type1"/>
    <property type="match status" value="1"/>
</dbReference>
<reference evidence="10" key="1">
    <citation type="submission" date="2020-10" db="EMBL/GenBank/DDBJ databases">
        <authorList>
            <person name="Gilroy R."/>
        </authorList>
    </citation>
    <scope>NUCLEOTIDE SEQUENCE</scope>
    <source>
        <strain evidence="10">B1-15692</strain>
    </source>
</reference>
<keyword evidence="2 8" id="KW-0808">Transferase</keyword>
<dbReference type="NCBIfam" id="TIGR00017">
    <property type="entry name" value="cmk"/>
    <property type="match status" value="1"/>
</dbReference>
<comment type="caution">
    <text evidence="10">The sequence shown here is derived from an EMBL/GenBank/DDBJ whole genome shotgun (WGS) entry which is preliminary data.</text>
</comment>
<dbReference type="InterPro" id="IPR011994">
    <property type="entry name" value="Cytidylate_kinase_dom"/>
</dbReference>
<feature type="binding site" evidence="8">
    <location>
        <begin position="10"/>
        <end position="18"/>
    </location>
    <ligand>
        <name>ATP</name>
        <dbReference type="ChEBI" id="CHEBI:30616"/>
    </ligand>
</feature>
<dbReference type="InterPro" id="IPR027417">
    <property type="entry name" value="P-loop_NTPase"/>
</dbReference>
<evidence type="ECO:0000313" key="10">
    <source>
        <dbReference type="EMBL" id="MBO8466260.1"/>
    </source>
</evidence>
<dbReference type="SUPFAM" id="SSF52540">
    <property type="entry name" value="P-loop containing nucleoside triphosphate hydrolases"/>
    <property type="match status" value="1"/>
</dbReference>
<dbReference type="GO" id="GO:0036431">
    <property type="term" value="F:dCMP kinase activity"/>
    <property type="evidence" value="ECO:0007669"/>
    <property type="project" value="InterPro"/>
</dbReference>
<keyword evidence="5 8" id="KW-0067">ATP-binding</keyword>
<dbReference type="EMBL" id="JADIMH010000006">
    <property type="protein sequence ID" value="MBO8466260.1"/>
    <property type="molecule type" value="Genomic_DNA"/>
</dbReference>
<dbReference type="GO" id="GO:0005737">
    <property type="term" value="C:cytoplasm"/>
    <property type="evidence" value="ECO:0007669"/>
    <property type="project" value="UniProtKB-SubCell"/>
</dbReference>
<dbReference type="EC" id="2.7.4.25" evidence="8"/>
<comment type="subcellular location">
    <subcellularLocation>
        <location evidence="8">Cytoplasm</location>
    </subcellularLocation>
</comment>
<evidence type="ECO:0000259" key="9">
    <source>
        <dbReference type="Pfam" id="PF02224"/>
    </source>
</evidence>
<keyword evidence="4 8" id="KW-0418">Kinase</keyword>
<evidence type="ECO:0000256" key="3">
    <source>
        <dbReference type="ARBA" id="ARBA00022741"/>
    </source>
</evidence>
<evidence type="ECO:0000256" key="4">
    <source>
        <dbReference type="ARBA" id="ARBA00022777"/>
    </source>
</evidence>
<gene>
    <name evidence="8" type="primary">cmk</name>
    <name evidence="10" type="ORF">IAB99_00665</name>
</gene>
<dbReference type="InterPro" id="IPR003136">
    <property type="entry name" value="Cytidylate_kin"/>
</dbReference>
<reference evidence="10" key="2">
    <citation type="journal article" date="2021" name="PeerJ">
        <title>Extensive microbial diversity within the chicken gut microbiome revealed by metagenomics and culture.</title>
        <authorList>
            <person name="Gilroy R."/>
            <person name="Ravi A."/>
            <person name="Getino M."/>
            <person name="Pursley I."/>
            <person name="Horton D.L."/>
            <person name="Alikhan N.F."/>
            <person name="Baker D."/>
            <person name="Gharbi K."/>
            <person name="Hall N."/>
            <person name="Watson M."/>
            <person name="Adriaenssens E.M."/>
            <person name="Foster-Nyarko E."/>
            <person name="Jarju S."/>
            <person name="Secka A."/>
            <person name="Antonio M."/>
            <person name="Oren A."/>
            <person name="Chaudhuri R.R."/>
            <person name="La Ragione R."/>
            <person name="Hildebrand F."/>
            <person name="Pallen M.J."/>
        </authorList>
    </citation>
    <scope>NUCLEOTIDE SEQUENCE</scope>
    <source>
        <strain evidence="10">B1-15692</strain>
    </source>
</reference>
<evidence type="ECO:0000256" key="6">
    <source>
        <dbReference type="ARBA" id="ARBA00047615"/>
    </source>
</evidence>
<organism evidence="10 11">
    <name type="scientific">Candidatus Cryptobacteroides faecipullorum</name>
    <dbReference type="NCBI Taxonomy" id="2840764"/>
    <lineage>
        <taxon>Bacteria</taxon>
        <taxon>Pseudomonadati</taxon>
        <taxon>Bacteroidota</taxon>
        <taxon>Bacteroidia</taxon>
        <taxon>Bacteroidales</taxon>
        <taxon>Candidatus Cryptobacteroides</taxon>
    </lineage>
</organism>
<evidence type="ECO:0000256" key="8">
    <source>
        <dbReference type="HAMAP-Rule" id="MF_00238"/>
    </source>
</evidence>
<evidence type="ECO:0000313" key="11">
    <source>
        <dbReference type="Proteomes" id="UP000823660"/>
    </source>
</evidence>
<evidence type="ECO:0000256" key="5">
    <source>
        <dbReference type="ARBA" id="ARBA00022840"/>
    </source>
</evidence>
<dbReference type="CDD" id="cd02020">
    <property type="entry name" value="CMPK"/>
    <property type="match status" value="1"/>
</dbReference>
<dbReference type="Proteomes" id="UP000823660">
    <property type="component" value="Unassembled WGS sequence"/>
</dbReference>
<proteinExistence type="inferred from homology"/>
<feature type="domain" description="Cytidylate kinase" evidence="9">
    <location>
        <begin position="6"/>
        <end position="213"/>
    </location>
</feature>
<evidence type="ECO:0000256" key="1">
    <source>
        <dbReference type="ARBA" id="ARBA00009427"/>
    </source>
</evidence>
<comment type="similarity">
    <text evidence="1 8">Belongs to the cytidylate kinase family. Type 1 subfamily.</text>
</comment>
<name>A0A9D9I5X0_9BACT</name>
<dbReference type="GO" id="GO:0006220">
    <property type="term" value="P:pyrimidine nucleotide metabolic process"/>
    <property type="evidence" value="ECO:0007669"/>
    <property type="project" value="UniProtKB-UniRule"/>
</dbReference>
<sequence length="231" mass="25719">MPDIIIAIDGYSSTGKSSFARLIASEFSFLYLDSGAMYRGITLMAIENGFFDAGGNADTGRLSAALQSLDLHFSNTPDGSKTFIGDRCIEKEIRTMEVSAKVSPISAIPCVREFVDMRLREFGKRKRVVMDGRDIGTTVFPDAELKIFMTADLAVRARRRAAEMASRGETVSLETVVENLRERDYIDSHRETSPLTKAADALVLDNSRMTLQDQMVWIRGIIRERFGNVSD</sequence>
<accession>A0A9D9I5X0</accession>
<comment type="catalytic activity">
    <reaction evidence="7 8">
        <text>CMP + ATP = CDP + ADP</text>
        <dbReference type="Rhea" id="RHEA:11600"/>
        <dbReference type="ChEBI" id="CHEBI:30616"/>
        <dbReference type="ChEBI" id="CHEBI:58069"/>
        <dbReference type="ChEBI" id="CHEBI:60377"/>
        <dbReference type="ChEBI" id="CHEBI:456216"/>
        <dbReference type="EC" id="2.7.4.25"/>
    </reaction>
</comment>
<evidence type="ECO:0000256" key="2">
    <source>
        <dbReference type="ARBA" id="ARBA00022679"/>
    </source>
</evidence>
<comment type="catalytic activity">
    <reaction evidence="6 8">
        <text>dCMP + ATP = dCDP + ADP</text>
        <dbReference type="Rhea" id="RHEA:25094"/>
        <dbReference type="ChEBI" id="CHEBI:30616"/>
        <dbReference type="ChEBI" id="CHEBI:57566"/>
        <dbReference type="ChEBI" id="CHEBI:58593"/>
        <dbReference type="ChEBI" id="CHEBI:456216"/>
        <dbReference type="EC" id="2.7.4.25"/>
    </reaction>
</comment>
<evidence type="ECO:0000256" key="7">
    <source>
        <dbReference type="ARBA" id="ARBA00048478"/>
    </source>
</evidence>
<keyword evidence="8" id="KW-0963">Cytoplasm</keyword>